<keyword evidence="5" id="KW-1185">Reference proteome</keyword>
<gene>
    <name evidence="4" type="ORF">GPA22_02660</name>
</gene>
<proteinExistence type="predicted"/>
<evidence type="ECO:0000259" key="1">
    <source>
        <dbReference type="Pfam" id="PF13280"/>
    </source>
</evidence>
<dbReference type="Pfam" id="PF26109">
    <property type="entry name" value="WHD_BrxR"/>
    <property type="match status" value="1"/>
</dbReference>
<dbReference type="InterPro" id="IPR059019">
    <property type="entry name" value="WHD_CapW"/>
</dbReference>
<evidence type="ECO:0000313" key="5">
    <source>
        <dbReference type="Proteomes" id="UP000623795"/>
    </source>
</evidence>
<evidence type="ECO:0000259" key="2">
    <source>
        <dbReference type="Pfam" id="PF26107"/>
    </source>
</evidence>
<dbReference type="InterPro" id="IPR016634">
    <property type="entry name" value="CapW-like"/>
</dbReference>
<dbReference type="Proteomes" id="UP000623795">
    <property type="component" value="Unassembled WGS sequence"/>
</dbReference>
<dbReference type="Pfam" id="PF26107">
    <property type="entry name" value="BrxR_CTD"/>
    <property type="match status" value="1"/>
</dbReference>
<reference evidence="4 5" key="1">
    <citation type="submission" date="2019-12" db="EMBL/GenBank/DDBJ databases">
        <title>Comparative genomics gives insights into the taxonomy of the Azoarcus-Aromatoleum group and reveals separate origins of nif in the plant-associated Azoarcus and non-plant-associated Aromatoleum sub-groups.</title>
        <authorList>
            <person name="Lafos M."/>
            <person name="Maluk M."/>
            <person name="Batista M."/>
            <person name="Junghare M."/>
            <person name="Carmona M."/>
            <person name="Faoro H."/>
            <person name="Cruz L.M."/>
            <person name="Battistoni F."/>
            <person name="De Souza E."/>
            <person name="Pedrosa F."/>
            <person name="Chen W.-M."/>
            <person name="Poole P.S."/>
            <person name="Dixon R.A."/>
            <person name="James E.K."/>
        </authorList>
    </citation>
    <scope>NUCLEOTIDE SEQUENCE [LARGE SCALE GENOMIC DNA]</scope>
    <source>
        <strain evidence="4 5">Td21</strain>
    </source>
</reference>
<dbReference type="InterPro" id="IPR059020">
    <property type="entry name" value="CapW_CTD"/>
</dbReference>
<feature type="domain" description="WYL" evidence="1">
    <location>
        <begin position="118"/>
        <end position="184"/>
    </location>
</feature>
<dbReference type="Pfam" id="PF13280">
    <property type="entry name" value="WYL"/>
    <property type="match status" value="1"/>
</dbReference>
<dbReference type="PIRSF" id="PIRSF015558">
    <property type="entry name" value="Txn_reg_DeoR_prd"/>
    <property type="match status" value="1"/>
</dbReference>
<organism evidence="4 5">
    <name type="scientific">Aromatoleum toluvorans</name>
    <dbReference type="NCBI Taxonomy" id="92002"/>
    <lineage>
        <taxon>Bacteria</taxon>
        <taxon>Pseudomonadati</taxon>
        <taxon>Pseudomonadota</taxon>
        <taxon>Betaproteobacteria</taxon>
        <taxon>Rhodocyclales</taxon>
        <taxon>Rhodocyclaceae</taxon>
        <taxon>Aromatoleum</taxon>
    </lineage>
</organism>
<feature type="domain" description="DNA-binding transcriptional repressor CapW winged helix-turn-helix" evidence="3">
    <location>
        <begin position="10"/>
        <end position="70"/>
    </location>
</feature>
<dbReference type="PROSITE" id="PS52050">
    <property type="entry name" value="WYL"/>
    <property type="match status" value="1"/>
</dbReference>
<protein>
    <submittedName>
        <fullName evidence="4">WYL domain-containing protein</fullName>
    </submittedName>
</protein>
<comment type="caution">
    <text evidence="4">The sequence shown here is derived from an EMBL/GenBank/DDBJ whole genome shotgun (WGS) entry which is preliminary data.</text>
</comment>
<dbReference type="InterPro" id="IPR026881">
    <property type="entry name" value="WYL_dom"/>
</dbReference>
<evidence type="ECO:0000259" key="3">
    <source>
        <dbReference type="Pfam" id="PF26109"/>
    </source>
</evidence>
<feature type="domain" description="DNA-binding transcriptional repressor CapW C-terminal dimerisation" evidence="2">
    <location>
        <begin position="203"/>
        <end position="270"/>
    </location>
</feature>
<accession>A0ABX1PWJ5</accession>
<evidence type="ECO:0000313" key="4">
    <source>
        <dbReference type="EMBL" id="NMG42635.1"/>
    </source>
</evidence>
<name>A0ABX1PWJ5_9RHOO</name>
<sequence>MMGPQRDIQRERLFYIEFLALFVGQVSRKDLVSRFGISEPAATKDLSLYAELVPGMLRYDLRQKCYVLGEGEPYFEHDPEQALYSLAGERAIAMDTEHARRLPSWVNSSIKRDVPLSVVAAITRCIYQRRKMAVRYGSLSTGARERVLSPVALVNDGLRWHIRCFAHEHDEFRDYNLARFSTVSVSDPSDVSLNEDREWNTEVRLRLVPHPKAKHPETISLDYGITDGAKYVTLRACLVGYFLRHWHIDFSDEATGDPKAQQLFLDNKRDLREAGVPNWAFEQELS</sequence>
<dbReference type="EMBL" id="WTVN01000002">
    <property type="protein sequence ID" value="NMG42635.1"/>
    <property type="molecule type" value="Genomic_DNA"/>
</dbReference>